<evidence type="ECO:0000256" key="6">
    <source>
        <dbReference type="SAM" id="MobiDB-lite"/>
    </source>
</evidence>
<evidence type="ECO:0000313" key="9">
    <source>
        <dbReference type="EMBL" id="UNI22109.1"/>
    </source>
</evidence>
<protein>
    <recommendedName>
        <fullName evidence="11">Carrier domain-containing protein</fullName>
    </recommendedName>
</protein>
<dbReference type="RefSeq" id="XP_047845590.1">
    <property type="nucleotide sequence ID" value="XM_047989587.1"/>
</dbReference>
<feature type="region of interest" description="C-terminal hotdog fold" evidence="5">
    <location>
        <begin position="426"/>
        <end position="573"/>
    </location>
</feature>
<dbReference type="SUPFAM" id="SSF47336">
    <property type="entry name" value="ACP-like"/>
    <property type="match status" value="1"/>
</dbReference>
<dbReference type="SMART" id="SM00827">
    <property type="entry name" value="PKS_AT"/>
    <property type="match status" value="1"/>
</dbReference>
<dbReference type="OrthoDB" id="329835at2759"/>
<feature type="active site" description="Proton acceptor; for dehydratase activity" evidence="5">
    <location>
        <position position="301"/>
    </location>
</feature>
<dbReference type="GO" id="GO:0016740">
    <property type="term" value="F:transferase activity"/>
    <property type="evidence" value="ECO:0007669"/>
    <property type="project" value="UniProtKB-KW"/>
</dbReference>
<dbReference type="InterPro" id="IPR001227">
    <property type="entry name" value="Ac_transferase_dom_sf"/>
</dbReference>
<feature type="region of interest" description="Disordered" evidence="6">
    <location>
        <begin position="730"/>
        <end position="783"/>
    </location>
</feature>
<gene>
    <name evidence="9" type="ORF">JDV02_008030</name>
</gene>
<evidence type="ECO:0000256" key="1">
    <source>
        <dbReference type="ARBA" id="ARBA00022450"/>
    </source>
</evidence>
<dbReference type="Pfam" id="PF00698">
    <property type="entry name" value="Acyl_transf_1"/>
    <property type="match status" value="1"/>
</dbReference>
<dbReference type="InterPro" id="IPR036736">
    <property type="entry name" value="ACP-like_sf"/>
</dbReference>
<dbReference type="InterPro" id="IPR020806">
    <property type="entry name" value="PKS_PP-bd"/>
</dbReference>
<dbReference type="InterPro" id="IPR029063">
    <property type="entry name" value="SAM-dependent_MTases_sf"/>
</dbReference>
<name>A0A9Q8QNV9_9HYPO</name>
<dbReference type="PROSITE" id="PS52019">
    <property type="entry name" value="PKS_MFAS_DH"/>
    <property type="match status" value="1"/>
</dbReference>
<dbReference type="KEGG" id="ptkz:JDV02_008030"/>
<dbReference type="SMART" id="SM00823">
    <property type="entry name" value="PKS_PP"/>
    <property type="match status" value="1"/>
</dbReference>
<evidence type="ECO:0000256" key="3">
    <source>
        <dbReference type="ARBA" id="ARBA00022679"/>
    </source>
</evidence>
<evidence type="ECO:0000256" key="5">
    <source>
        <dbReference type="PROSITE-ProRule" id="PRU01363"/>
    </source>
</evidence>
<dbReference type="Gene3D" id="1.10.1200.10">
    <property type="entry name" value="ACP-like"/>
    <property type="match status" value="1"/>
</dbReference>
<dbReference type="InterPro" id="IPR041068">
    <property type="entry name" value="HTH_51"/>
</dbReference>
<dbReference type="AlphaFoldDB" id="A0A9Q8QNV9"/>
<dbReference type="SUPFAM" id="SSF52151">
    <property type="entry name" value="FabD/lysophospholipase-like"/>
    <property type="match status" value="1"/>
</dbReference>
<dbReference type="Pfam" id="PF00550">
    <property type="entry name" value="PP-binding"/>
    <property type="match status" value="1"/>
</dbReference>
<dbReference type="PANTHER" id="PTHR45681">
    <property type="entry name" value="POLYKETIDE SYNTHASE 44-RELATED"/>
    <property type="match status" value="1"/>
</dbReference>
<dbReference type="Pfam" id="PF08242">
    <property type="entry name" value="Methyltransf_12"/>
    <property type="match status" value="1"/>
</dbReference>
<dbReference type="InterPro" id="IPR016035">
    <property type="entry name" value="Acyl_Trfase/lysoPLipase"/>
</dbReference>
<keyword evidence="1" id="KW-0596">Phosphopantetheine</keyword>
<dbReference type="GeneID" id="72069978"/>
<dbReference type="PROSITE" id="PS50075">
    <property type="entry name" value="CARRIER"/>
    <property type="match status" value="1"/>
</dbReference>
<feature type="compositionally biased region" description="Low complexity" evidence="6">
    <location>
        <begin position="742"/>
        <end position="754"/>
    </location>
</feature>
<sequence length="1164" mass="129637">MLVVEAEQSDVEKLLIEAKQKHPGDPPNIACYNGPRSFTLAGPTAAIDALVTQLQAHPIKTTRYKRLNVTNAFHSALVDPLLDRLEKTTHGIILKNPVIPVQRATEHEEAPLVAPRASFVADHMRNPVYFHHAIDRLARHYGASRCIFLEAGTNSTITAMASRALGSFRRTGQYLFQSIDLSNCDDGWNRLTNYVISLWEAGLHVQHWAHHALQKSFEGNIQPLLLPPYQFDPEARHWKALKTRPKNVPASLEEESKFPGVDQQSGGFLTFDGFQDGQAKTVARFRVNTTTEEYKNVLSGHLTIQTAPICPATVQIGLVLDAIRTIRSENQNLSEPQLEDIQYHSPLCGNSTRMTYIEIYYDTQGDNRWQFEVFSPENKTQGRLVHTIGNVVFKDQNGRSPTQQLAHFERLIGHHRALDLLQRSDVDEMLTNRTIYRVFTDIVDYGDEFRGLQKIAGSGNETAGYIIRQKQHRNNVVQFDAHLADTFCQLGGLWVNCLTDRSPGEVFLANAIEQWIRAPCSKQANEFHAFARHHRRSDRLSLTDVFVFDAVNGKLLEVILGIAYVRVPKLSMEKMLARLSDDAFLAETPSIRRASASLPYKPQSSNSITLDRGNASPATRDTTGILPTDVQSAVELKLAQLEQHPASDDVKLRVKAVIADLTGLKVIEIKDESELADLGIDSLTGMELIREIESTFQTKLPDREVLAVVDMPGLLRCVSLALGKDIERGATPGAGHSHLNSDGDGYSTGTSSDSAVATTSLTSPASEPDTDKEKPGHSQSSKLSLSSVLVMHAFAETKKLTDRCVEELAQENYVAEVLPLQTELTIAFVLEAFEELGAGFANARPGQRLPRISYDKRCSHFVKHLYDMLETETQIFNIDGDVITRTAVPLPPRHSKAVYQELITRFPDQLPANELTNHAGANLAQVLSGETDGVKLIFGSQQGSDLASAFYAEWPLNQVMYSQMEYFMTRLVANLEGITADQPLRILEMGAGTGGTTRRLVPLLARLQIPVKYTFTDLAPSFITTARKTWGRRFPWMAFQVYDIEKEPNDDLIGTQHLVVASNAIHATHSLVRSASNVRKMLLPDGFLLMLEMTRAPYWVDLIFGLFEGWWLFDDGRPHALARESRWEADLKAAGYGHVDWTGGETPESDIEKLIIAVASDTGR</sequence>
<dbReference type="InterPro" id="IPR009081">
    <property type="entry name" value="PP-bd_ACP"/>
</dbReference>
<feature type="region of interest" description="Disordered" evidence="6">
    <location>
        <begin position="596"/>
        <end position="624"/>
    </location>
</feature>
<dbReference type="InterPro" id="IPR016036">
    <property type="entry name" value="Malonyl_transacylase_ACP-bd"/>
</dbReference>
<feature type="compositionally biased region" description="Polar residues" evidence="6">
    <location>
        <begin position="755"/>
        <end position="765"/>
    </location>
</feature>
<evidence type="ECO:0000256" key="4">
    <source>
        <dbReference type="ARBA" id="ARBA00023268"/>
    </source>
</evidence>
<dbReference type="InterPro" id="IPR042104">
    <property type="entry name" value="PKS_dehydratase_sf"/>
</dbReference>
<dbReference type="PROSITE" id="PS00012">
    <property type="entry name" value="PHOSPHOPANTETHEINE"/>
    <property type="match status" value="1"/>
</dbReference>
<dbReference type="Gene3D" id="3.10.129.110">
    <property type="entry name" value="Polyketide synthase dehydratase"/>
    <property type="match status" value="1"/>
</dbReference>
<dbReference type="EMBL" id="CP086361">
    <property type="protein sequence ID" value="UNI22109.1"/>
    <property type="molecule type" value="Genomic_DNA"/>
</dbReference>
<keyword evidence="4" id="KW-0511">Multifunctional enzyme</keyword>
<dbReference type="CDD" id="cd02440">
    <property type="entry name" value="AdoMet_MTases"/>
    <property type="match status" value="1"/>
</dbReference>
<evidence type="ECO:0000259" key="8">
    <source>
        <dbReference type="PROSITE" id="PS52019"/>
    </source>
</evidence>
<feature type="region of interest" description="N-terminal hotdog fold" evidence="5">
    <location>
        <begin position="269"/>
        <end position="398"/>
    </location>
</feature>
<dbReference type="SUPFAM" id="SSF55048">
    <property type="entry name" value="Probable ACP-binding domain of malonyl-CoA ACP transacylase"/>
    <property type="match status" value="1"/>
</dbReference>
<keyword evidence="3" id="KW-0808">Transferase</keyword>
<feature type="active site" description="Proton donor; for dehydratase activity" evidence="5">
    <location>
        <position position="485"/>
    </location>
</feature>
<accession>A0A9Q8QNV9</accession>
<dbReference type="InterPro" id="IPR049900">
    <property type="entry name" value="PKS_mFAS_DH"/>
</dbReference>
<dbReference type="Gene3D" id="3.40.366.10">
    <property type="entry name" value="Malonyl-Coenzyme A Acyl Carrier Protein, domain 2"/>
    <property type="match status" value="1"/>
</dbReference>
<feature type="domain" description="Carrier" evidence="7">
    <location>
        <begin position="645"/>
        <end position="722"/>
    </location>
</feature>
<dbReference type="SUPFAM" id="SSF53335">
    <property type="entry name" value="S-adenosyl-L-methionine-dependent methyltransferases"/>
    <property type="match status" value="1"/>
</dbReference>
<dbReference type="Gene3D" id="3.30.70.3290">
    <property type="match status" value="1"/>
</dbReference>
<dbReference type="InterPro" id="IPR050444">
    <property type="entry name" value="Polyketide_Synthase"/>
</dbReference>
<dbReference type="PANTHER" id="PTHR45681:SF6">
    <property type="entry name" value="POLYKETIDE SYNTHASE 37"/>
    <property type="match status" value="1"/>
</dbReference>
<dbReference type="InterPro" id="IPR006162">
    <property type="entry name" value="Ppantetheine_attach_site"/>
</dbReference>
<feature type="domain" description="PKS/mFAS DH" evidence="8">
    <location>
        <begin position="269"/>
        <end position="573"/>
    </location>
</feature>
<dbReference type="GO" id="GO:0031177">
    <property type="term" value="F:phosphopantetheine binding"/>
    <property type="evidence" value="ECO:0007669"/>
    <property type="project" value="InterPro"/>
</dbReference>
<evidence type="ECO:0000259" key="7">
    <source>
        <dbReference type="PROSITE" id="PS50075"/>
    </source>
</evidence>
<dbReference type="InterPro" id="IPR013217">
    <property type="entry name" value="Methyltransf_12"/>
</dbReference>
<evidence type="ECO:0000256" key="2">
    <source>
        <dbReference type="ARBA" id="ARBA00022553"/>
    </source>
</evidence>
<dbReference type="Gene3D" id="3.40.50.150">
    <property type="entry name" value="Vaccinia Virus protein VP39"/>
    <property type="match status" value="1"/>
</dbReference>
<proteinExistence type="predicted"/>
<evidence type="ECO:0000313" key="10">
    <source>
        <dbReference type="Proteomes" id="UP000829364"/>
    </source>
</evidence>
<evidence type="ECO:0008006" key="11">
    <source>
        <dbReference type="Google" id="ProtNLM"/>
    </source>
</evidence>
<dbReference type="InterPro" id="IPR014043">
    <property type="entry name" value="Acyl_transferase_dom"/>
</dbReference>
<keyword evidence="2" id="KW-0597">Phosphoprotein</keyword>
<organism evidence="9 10">
    <name type="scientific">Purpureocillium takamizusanense</name>
    <dbReference type="NCBI Taxonomy" id="2060973"/>
    <lineage>
        <taxon>Eukaryota</taxon>
        <taxon>Fungi</taxon>
        <taxon>Dikarya</taxon>
        <taxon>Ascomycota</taxon>
        <taxon>Pezizomycotina</taxon>
        <taxon>Sordariomycetes</taxon>
        <taxon>Hypocreomycetidae</taxon>
        <taxon>Hypocreales</taxon>
        <taxon>Ophiocordycipitaceae</taxon>
        <taxon>Purpureocillium</taxon>
    </lineage>
</organism>
<keyword evidence="10" id="KW-1185">Reference proteome</keyword>
<dbReference type="Proteomes" id="UP000829364">
    <property type="component" value="Chromosome 8"/>
</dbReference>
<dbReference type="Pfam" id="PF18558">
    <property type="entry name" value="HTH_51"/>
    <property type="match status" value="1"/>
</dbReference>
<reference evidence="9" key="1">
    <citation type="submission" date="2021-11" db="EMBL/GenBank/DDBJ databases">
        <title>Purpureocillium_takamizusanense_genome.</title>
        <authorList>
            <person name="Nguyen N.-H."/>
        </authorList>
    </citation>
    <scope>NUCLEOTIDE SEQUENCE</scope>
    <source>
        <strain evidence="9">PT3</strain>
    </source>
</reference>